<reference evidence="2" key="1">
    <citation type="journal article" date="2014" name="Int. J. Syst. Evol. Microbiol.">
        <title>Complete genome sequence of Corynebacterium casei LMG S-19264T (=DSM 44701T), isolated from a smear-ripened cheese.</title>
        <authorList>
            <consortium name="US DOE Joint Genome Institute (JGI-PGF)"/>
            <person name="Walter F."/>
            <person name="Albersmeier A."/>
            <person name="Kalinowski J."/>
            <person name="Ruckert C."/>
        </authorList>
    </citation>
    <scope>NUCLEOTIDE SEQUENCE</scope>
    <source>
        <strain evidence="2">JCM 13583</strain>
    </source>
</reference>
<dbReference type="Pfam" id="PF01037">
    <property type="entry name" value="AsnC_trans_reg"/>
    <property type="match status" value="1"/>
</dbReference>
<dbReference type="Proteomes" id="UP000632195">
    <property type="component" value="Unassembled WGS sequence"/>
</dbReference>
<protein>
    <submittedName>
        <fullName evidence="2">AsnC family transcriptional regulator</fullName>
    </submittedName>
</protein>
<gene>
    <name evidence="2" type="ORF">GCM10007108_01590</name>
</gene>
<reference evidence="2" key="2">
    <citation type="submission" date="2022-09" db="EMBL/GenBank/DDBJ databases">
        <authorList>
            <person name="Sun Q."/>
            <person name="Ohkuma M."/>
        </authorList>
    </citation>
    <scope>NUCLEOTIDE SEQUENCE</scope>
    <source>
        <strain evidence="2">JCM 13583</strain>
    </source>
</reference>
<name>A0AA37BPJ8_9ARCH</name>
<dbReference type="RefSeq" id="WP_075056775.1">
    <property type="nucleotide sequence ID" value="NZ_BMNY01000001.1"/>
</dbReference>
<comment type="caution">
    <text evidence="2">The sequence shown here is derived from an EMBL/GenBank/DDBJ whole genome shotgun (WGS) entry which is preliminary data.</text>
</comment>
<proteinExistence type="predicted"/>
<feature type="domain" description="Transcription regulator AsnC/Lrp ligand binding" evidence="1">
    <location>
        <begin position="6"/>
        <end position="72"/>
    </location>
</feature>
<dbReference type="AlphaFoldDB" id="A0AA37BPJ8"/>
<dbReference type="EMBL" id="BMNY01000001">
    <property type="protein sequence ID" value="GGM67201.1"/>
    <property type="molecule type" value="Genomic_DNA"/>
</dbReference>
<dbReference type="Gene3D" id="3.30.70.920">
    <property type="match status" value="1"/>
</dbReference>
<accession>A0AA37BPJ8</accession>
<keyword evidence="3" id="KW-1185">Reference proteome</keyword>
<evidence type="ECO:0000313" key="3">
    <source>
        <dbReference type="Proteomes" id="UP000632195"/>
    </source>
</evidence>
<sequence>MSIAFVLVSTAPGKEHEVYNKISKINYVVEIHPLFGEYDLIVKIDAKDYSELGKIVIEQIRTIEGVIDTKTLTGIKL</sequence>
<dbReference type="SUPFAM" id="SSF54909">
    <property type="entry name" value="Dimeric alpha+beta barrel"/>
    <property type="match status" value="1"/>
</dbReference>
<dbReference type="InterPro" id="IPR011008">
    <property type="entry name" value="Dimeric_a/b-barrel"/>
</dbReference>
<organism evidence="2 3">
    <name type="scientific">Thermogymnomonas acidicola</name>
    <dbReference type="NCBI Taxonomy" id="399579"/>
    <lineage>
        <taxon>Archaea</taxon>
        <taxon>Methanobacteriati</taxon>
        <taxon>Thermoplasmatota</taxon>
        <taxon>Thermoplasmata</taxon>
        <taxon>Thermoplasmatales</taxon>
        <taxon>Thermogymnomonas</taxon>
    </lineage>
</organism>
<evidence type="ECO:0000259" key="1">
    <source>
        <dbReference type="Pfam" id="PF01037"/>
    </source>
</evidence>
<dbReference type="InterPro" id="IPR019887">
    <property type="entry name" value="Tscrpt_reg_AsnC/Lrp_C"/>
</dbReference>
<evidence type="ECO:0000313" key="2">
    <source>
        <dbReference type="EMBL" id="GGM67201.1"/>
    </source>
</evidence>